<dbReference type="InterPro" id="IPR046341">
    <property type="entry name" value="SET_dom_sf"/>
</dbReference>
<sequence length="398" mass="45278">MFWSEDELKELEGTAVLEKIGKEEAERDFREKLIPMVLSRPNLFDPAHLPSYYSLENYHRMGSRILSRSFHVERWRGEGIESAQEEAEVRQNYHSMDVDKIEAEDGEAEEAWRWDGDSDGEETEDPSDVAMVPMADMLNARYGSENAKLFYEPTELKMITTKPIKAGEQIYNTYGNPPNSGLLREYGHVDLVPFPAGVGREGNPADIAEIRADLIVQVVSASLGVDNDTFKERIEWWLEEGCDDTFVVGTDFELPDDMVSFLKLLLSLEDWERARTKDKAPKPKLDQDAKLRILPYVLSVIERRMARYPTSLDHDETLLALSSTLSNNMRNALIVRLGEKRILAGCASKYRAILEEVKSTSLQSKGRSESGKAPIDQKKRKRGKADANEEETRKRSGR</sequence>
<organism evidence="6 7">
    <name type="scientific">Sanghuangporus baumii</name>
    <name type="common">Phellinus baumii</name>
    <dbReference type="NCBI Taxonomy" id="108892"/>
    <lineage>
        <taxon>Eukaryota</taxon>
        <taxon>Fungi</taxon>
        <taxon>Dikarya</taxon>
        <taxon>Basidiomycota</taxon>
        <taxon>Agaricomycotina</taxon>
        <taxon>Agaricomycetes</taxon>
        <taxon>Hymenochaetales</taxon>
        <taxon>Hymenochaetaceae</taxon>
        <taxon>Sanghuangporus</taxon>
    </lineage>
</organism>
<dbReference type="EMBL" id="LNZH02000192">
    <property type="protein sequence ID" value="OCB87340.1"/>
    <property type="molecule type" value="Genomic_DNA"/>
</dbReference>
<feature type="domain" description="Rubisco LSMT substrate-binding" evidence="5">
    <location>
        <begin position="229"/>
        <end position="343"/>
    </location>
</feature>
<evidence type="ECO:0000256" key="4">
    <source>
        <dbReference type="SAM" id="MobiDB-lite"/>
    </source>
</evidence>
<dbReference type="GO" id="GO:0005634">
    <property type="term" value="C:nucleus"/>
    <property type="evidence" value="ECO:0007669"/>
    <property type="project" value="TreeGrafter"/>
</dbReference>
<dbReference type="PANTHER" id="PTHR13271:SF34">
    <property type="entry name" value="N-LYSINE METHYLTRANSFERASE SETD6"/>
    <property type="match status" value="1"/>
</dbReference>
<dbReference type="OrthoDB" id="341421at2759"/>
<evidence type="ECO:0000256" key="3">
    <source>
        <dbReference type="ARBA" id="ARBA00022691"/>
    </source>
</evidence>
<accession>A0A9Q5HWJ9</accession>
<feature type="compositionally biased region" description="Basic and acidic residues" evidence="4">
    <location>
        <begin position="384"/>
        <end position="398"/>
    </location>
</feature>
<dbReference type="AlphaFoldDB" id="A0A9Q5HWJ9"/>
<evidence type="ECO:0000259" key="5">
    <source>
        <dbReference type="Pfam" id="PF09273"/>
    </source>
</evidence>
<feature type="region of interest" description="Disordered" evidence="4">
    <location>
        <begin position="359"/>
        <end position="398"/>
    </location>
</feature>
<feature type="region of interest" description="Disordered" evidence="4">
    <location>
        <begin position="104"/>
        <end position="127"/>
    </location>
</feature>
<dbReference type="SUPFAM" id="SSF81822">
    <property type="entry name" value="RuBisCo LSMT C-terminal, substrate-binding domain"/>
    <property type="match status" value="1"/>
</dbReference>
<comment type="caution">
    <text evidence="6">The sequence shown here is derived from an EMBL/GenBank/DDBJ whole genome shotgun (WGS) entry which is preliminary data.</text>
</comment>
<dbReference type="Gene3D" id="3.90.1410.10">
    <property type="entry name" value="set domain protein methyltransferase, domain 1"/>
    <property type="match status" value="1"/>
</dbReference>
<dbReference type="InterPro" id="IPR036464">
    <property type="entry name" value="Rubisco_LSMT_subst-bd_sf"/>
</dbReference>
<keyword evidence="1" id="KW-0489">Methyltransferase</keyword>
<protein>
    <submittedName>
        <fullName evidence="6">SET domain-containing protein</fullName>
    </submittedName>
</protein>
<dbReference type="GO" id="GO:0032259">
    <property type="term" value="P:methylation"/>
    <property type="evidence" value="ECO:0007669"/>
    <property type="project" value="UniProtKB-KW"/>
</dbReference>
<evidence type="ECO:0000313" key="7">
    <source>
        <dbReference type="Proteomes" id="UP000757232"/>
    </source>
</evidence>
<keyword evidence="3" id="KW-0949">S-adenosyl-L-methionine</keyword>
<keyword evidence="7" id="KW-1185">Reference proteome</keyword>
<dbReference type="PANTHER" id="PTHR13271">
    <property type="entry name" value="UNCHARACTERIZED PUTATIVE METHYLTRANSFERASE"/>
    <property type="match status" value="1"/>
</dbReference>
<proteinExistence type="predicted"/>
<feature type="compositionally biased region" description="Acidic residues" evidence="4">
    <location>
        <begin position="117"/>
        <end position="127"/>
    </location>
</feature>
<evidence type="ECO:0000256" key="2">
    <source>
        <dbReference type="ARBA" id="ARBA00022679"/>
    </source>
</evidence>
<gene>
    <name evidence="6" type="ORF">A7U60_g5479</name>
</gene>
<dbReference type="Pfam" id="PF09273">
    <property type="entry name" value="Rubis-subs-bind"/>
    <property type="match status" value="1"/>
</dbReference>
<dbReference type="SUPFAM" id="SSF82199">
    <property type="entry name" value="SET domain"/>
    <property type="match status" value="1"/>
</dbReference>
<keyword evidence="2" id="KW-0808">Transferase</keyword>
<dbReference type="InterPro" id="IPR050600">
    <property type="entry name" value="SETD3_SETD6_MTase"/>
</dbReference>
<evidence type="ECO:0000313" key="6">
    <source>
        <dbReference type="EMBL" id="OCB87340.1"/>
    </source>
</evidence>
<name>A0A9Q5HWJ9_SANBA</name>
<reference evidence="6" key="1">
    <citation type="submission" date="2016-06" db="EMBL/GenBank/DDBJ databases">
        <title>Draft Genome sequence of the fungus Inonotus baumii.</title>
        <authorList>
            <person name="Zhu H."/>
            <person name="Lin W."/>
        </authorList>
    </citation>
    <scope>NUCLEOTIDE SEQUENCE</scope>
    <source>
        <strain evidence="6">821</strain>
    </source>
</reference>
<dbReference type="InterPro" id="IPR015353">
    <property type="entry name" value="Rubisco_LSMT_subst-bd"/>
</dbReference>
<evidence type="ECO:0000256" key="1">
    <source>
        <dbReference type="ARBA" id="ARBA00022603"/>
    </source>
</evidence>
<dbReference type="Proteomes" id="UP000757232">
    <property type="component" value="Unassembled WGS sequence"/>
</dbReference>
<dbReference type="Gene3D" id="3.90.1420.10">
    <property type="entry name" value="Rubisco LSMT, substrate-binding domain"/>
    <property type="match status" value="1"/>
</dbReference>
<dbReference type="GO" id="GO:0016279">
    <property type="term" value="F:protein-lysine N-methyltransferase activity"/>
    <property type="evidence" value="ECO:0007669"/>
    <property type="project" value="TreeGrafter"/>
</dbReference>